<keyword evidence="4 5" id="KW-0472">Membrane</keyword>
<keyword evidence="2 5" id="KW-0812">Transmembrane</keyword>
<feature type="transmembrane region" description="Helical" evidence="5">
    <location>
        <begin position="192"/>
        <end position="210"/>
    </location>
</feature>
<evidence type="ECO:0000256" key="2">
    <source>
        <dbReference type="ARBA" id="ARBA00022692"/>
    </source>
</evidence>
<evidence type="ECO:0000256" key="1">
    <source>
        <dbReference type="ARBA" id="ARBA00004141"/>
    </source>
</evidence>
<dbReference type="AlphaFoldDB" id="A0A2W5BQL6"/>
<feature type="transmembrane region" description="Helical" evidence="5">
    <location>
        <begin position="140"/>
        <end position="156"/>
    </location>
</feature>
<evidence type="ECO:0000259" key="6">
    <source>
        <dbReference type="Pfam" id="PF00892"/>
    </source>
</evidence>
<organism evidence="7 8">
    <name type="scientific">Micavibrio aeruginosavorus</name>
    <dbReference type="NCBI Taxonomy" id="349221"/>
    <lineage>
        <taxon>Bacteria</taxon>
        <taxon>Pseudomonadati</taxon>
        <taxon>Bdellovibrionota</taxon>
        <taxon>Bdellovibrionia</taxon>
        <taxon>Bdellovibrionales</taxon>
        <taxon>Pseudobdellovibrionaceae</taxon>
        <taxon>Micavibrio</taxon>
    </lineage>
</organism>
<accession>A0A2W5BQL6</accession>
<feature type="transmembrane region" description="Helical" evidence="5">
    <location>
        <begin position="162"/>
        <end position="180"/>
    </location>
</feature>
<dbReference type="InterPro" id="IPR037185">
    <property type="entry name" value="EmrE-like"/>
</dbReference>
<sequence>MEQKNDVKTALPIADKHKDNPVFGMICAIGAFFMFAVMNVFAKKLSEHHHVIEVGFYRNLIAMMPMLFLIYVMGKREILTIKSNPKAVVARSVIGTVSLVVTFGAYSIMPMADATAFLFTSSLIVPALGFFFLKEHVGKYRWSAILVGFAGVLVMLQPSGDVNTAGIALALTAATMHATLQTILRALGKTENPETVTFYFVFIGTFVSLIP</sequence>
<evidence type="ECO:0000256" key="3">
    <source>
        <dbReference type="ARBA" id="ARBA00022989"/>
    </source>
</evidence>
<evidence type="ECO:0000256" key="5">
    <source>
        <dbReference type="SAM" id="Phobius"/>
    </source>
</evidence>
<dbReference type="InterPro" id="IPR000620">
    <property type="entry name" value="EamA_dom"/>
</dbReference>
<feature type="transmembrane region" description="Helical" evidence="5">
    <location>
        <begin position="54"/>
        <end position="74"/>
    </location>
</feature>
<dbReference type="Pfam" id="PF00892">
    <property type="entry name" value="EamA"/>
    <property type="match status" value="1"/>
</dbReference>
<keyword evidence="3 5" id="KW-1133">Transmembrane helix</keyword>
<evidence type="ECO:0000256" key="4">
    <source>
        <dbReference type="ARBA" id="ARBA00023136"/>
    </source>
</evidence>
<reference evidence="7 8" key="1">
    <citation type="submission" date="2017-08" db="EMBL/GenBank/DDBJ databases">
        <title>Infants hospitalized years apart are colonized by the same room-sourced microbial strains.</title>
        <authorList>
            <person name="Brooks B."/>
            <person name="Olm M.R."/>
            <person name="Firek B.A."/>
            <person name="Baker R."/>
            <person name="Thomas B.C."/>
            <person name="Morowitz M.J."/>
            <person name="Banfield J.F."/>
        </authorList>
    </citation>
    <scope>NUCLEOTIDE SEQUENCE [LARGE SCALE GENOMIC DNA]</scope>
    <source>
        <strain evidence="7">S2_018_000_R2_104</strain>
    </source>
</reference>
<feature type="domain" description="EamA" evidence="6">
    <location>
        <begin position="23"/>
        <end position="156"/>
    </location>
</feature>
<comment type="caution">
    <text evidence="7">The sequence shown here is derived from an EMBL/GenBank/DDBJ whole genome shotgun (WGS) entry which is preliminary data.</text>
</comment>
<feature type="transmembrane region" description="Helical" evidence="5">
    <location>
        <begin position="86"/>
        <end position="108"/>
    </location>
</feature>
<evidence type="ECO:0000313" key="7">
    <source>
        <dbReference type="EMBL" id="PZO83708.1"/>
    </source>
</evidence>
<dbReference type="SUPFAM" id="SSF103481">
    <property type="entry name" value="Multidrug resistance efflux transporter EmrE"/>
    <property type="match status" value="1"/>
</dbReference>
<comment type="subcellular location">
    <subcellularLocation>
        <location evidence="1">Membrane</location>
        <topology evidence="1">Multi-pass membrane protein</topology>
    </subcellularLocation>
</comment>
<proteinExistence type="predicted"/>
<gene>
    <name evidence="7" type="ORF">DI626_08805</name>
</gene>
<protein>
    <recommendedName>
        <fullName evidence="6">EamA domain-containing protein</fullName>
    </recommendedName>
</protein>
<evidence type="ECO:0000313" key="8">
    <source>
        <dbReference type="Proteomes" id="UP000249557"/>
    </source>
</evidence>
<feature type="transmembrane region" description="Helical" evidence="5">
    <location>
        <begin position="21"/>
        <end position="42"/>
    </location>
</feature>
<dbReference type="EMBL" id="QFNK01000200">
    <property type="protein sequence ID" value="PZO83708.1"/>
    <property type="molecule type" value="Genomic_DNA"/>
</dbReference>
<name>A0A2W5BQL6_9BACT</name>
<feature type="transmembrane region" description="Helical" evidence="5">
    <location>
        <begin position="114"/>
        <end position="133"/>
    </location>
</feature>
<dbReference type="Proteomes" id="UP000249557">
    <property type="component" value="Unassembled WGS sequence"/>
</dbReference>
<dbReference type="PANTHER" id="PTHR22911">
    <property type="entry name" value="ACYL-MALONYL CONDENSING ENZYME-RELATED"/>
    <property type="match status" value="1"/>
</dbReference>
<dbReference type="PANTHER" id="PTHR22911:SF6">
    <property type="entry name" value="SOLUTE CARRIER FAMILY 35 MEMBER G1"/>
    <property type="match status" value="1"/>
</dbReference>
<feature type="non-terminal residue" evidence="7">
    <location>
        <position position="211"/>
    </location>
</feature>
<dbReference type="GO" id="GO:0016020">
    <property type="term" value="C:membrane"/>
    <property type="evidence" value="ECO:0007669"/>
    <property type="project" value="UniProtKB-SubCell"/>
</dbReference>